<reference evidence="3" key="1">
    <citation type="submission" date="2015-03" db="EMBL/GenBank/DDBJ databases">
        <authorList>
            <consortium name="Pathogen Informatics"/>
        </authorList>
    </citation>
    <scope>NUCLEOTIDE SEQUENCE [LARGE SCALE GENOMIC DNA]</scope>
    <source>
        <strain evidence="3">K00500041</strain>
    </source>
</reference>
<organism evidence="2 3">
    <name type="scientific">Mycobacterium tuberculosis</name>
    <dbReference type="NCBI Taxonomy" id="1773"/>
    <lineage>
        <taxon>Bacteria</taxon>
        <taxon>Bacillati</taxon>
        <taxon>Actinomycetota</taxon>
        <taxon>Actinomycetes</taxon>
        <taxon>Mycobacteriales</taxon>
        <taxon>Mycobacteriaceae</taxon>
        <taxon>Mycobacterium</taxon>
        <taxon>Mycobacterium tuberculosis complex</taxon>
    </lineage>
</organism>
<dbReference type="EMBL" id="CSAE01000466">
    <property type="protein sequence ID" value="COW34049.1"/>
    <property type="molecule type" value="Genomic_DNA"/>
</dbReference>
<name>A0A0U0RX53_MYCTX</name>
<dbReference type="AlphaFoldDB" id="A0A0U0RX53"/>
<proteinExistence type="predicted"/>
<evidence type="ECO:0000313" key="3">
    <source>
        <dbReference type="Proteomes" id="UP000038802"/>
    </source>
</evidence>
<sequence length="43" mass="4499">MIVRRTAGISHEQPPAPPSDLATAYGNLNRGELGDQPIAVDLG</sequence>
<accession>A0A0U0RX53</accession>
<evidence type="ECO:0000256" key="1">
    <source>
        <dbReference type="SAM" id="MobiDB-lite"/>
    </source>
</evidence>
<feature type="region of interest" description="Disordered" evidence="1">
    <location>
        <begin position="1"/>
        <end position="43"/>
    </location>
</feature>
<dbReference type="Proteomes" id="UP000038802">
    <property type="component" value="Unassembled WGS sequence"/>
</dbReference>
<gene>
    <name evidence="2" type="ORF">ERS007703_03435</name>
</gene>
<evidence type="ECO:0000313" key="2">
    <source>
        <dbReference type="EMBL" id="COW34049.1"/>
    </source>
</evidence>
<protein>
    <submittedName>
        <fullName evidence="2">Uncharacterized protein</fullName>
    </submittedName>
</protein>